<evidence type="ECO:0000313" key="1">
    <source>
        <dbReference type="EMBL" id="KIC95906.1"/>
    </source>
</evidence>
<protein>
    <recommendedName>
        <fullName evidence="3">DUF2255 domain-containing protein</fullName>
    </recommendedName>
</protein>
<gene>
    <name evidence="1" type="ORF">OI18_03190</name>
</gene>
<evidence type="ECO:0000313" key="2">
    <source>
        <dbReference type="Proteomes" id="UP000031408"/>
    </source>
</evidence>
<dbReference type="OrthoDB" id="162563at2"/>
<dbReference type="EMBL" id="JSVC01000003">
    <property type="protein sequence ID" value="KIC95906.1"/>
    <property type="molecule type" value="Genomic_DNA"/>
</dbReference>
<proteinExistence type="predicted"/>
<accession>A0A0C1L8I2</accession>
<dbReference type="STRING" id="1349421.OI18_03190"/>
<evidence type="ECO:0008006" key="3">
    <source>
        <dbReference type="Google" id="ProtNLM"/>
    </source>
</evidence>
<dbReference type="AlphaFoldDB" id="A0A0C1L8I2"/>
<comment type="caution">
    <text evidence="1">The sequence shown here is derived from an EMBL/GenBank/DDBJ whole genome shotgun (WGS) entry which is preliminary data.</text>
</comment>
<keyword evidence="2" id="KW-1185">Reference proteome</keyword>
<reference evidence="1 2" key="1">
    <citation type="submission" date="2014-11" db="EMBL/GenBank/DDBJ databases">
        <title>Genome sequence of Flavihumibacter solisilvae 3-3.</title>
        <authorList>
            <person name="Zhou G."/>
            <person name="Li M."/>
            <person name="Wang G."/>
        </authorList>
    </citation>
    <scope>NUCLEOTIDE SEQUENCE [LARGE SCALE GENOMIC DNA]</scope>
    <source>
        <strain evidence="1 2">3-3</strain>
    </source>
</reference>
<sequence>MNAKPKWTTEELGAISTADDLKISPLRDDGKTYGTPTWIWNVAVKGELYVRGYHGVKSRWYQAALKHPNGRIHAAGLVKDVIFEPVSPGTIQDLVNKAYQTKYKTNPFVPAMISEKAQAATIRILPAF</sequence>
<dbReference type="Pfam" id="PF10012">
    <property type="entry name" value="DUF2255"/>
    <property type="match status" value="1"/>
</dbReference>
<organism evidence="1 2">
    <name type="scientific">Flavihumibacter solisilvae</name>
    <dbReference type="NCBI Taxonomy" id="1349421"/>
    <lineage>
        <taxon>Bacteria</taxon>
        <taxon>Pseudomonadati</taxon>
        <taxon>Bacteroidota</taxon>
        <taxon>Chitinophagia</taxon>
        <taxon>Chitinophagales</taxon>
        <taxon>Chitinophagaceae</taxon>
        <taxon>Flavihumibacter</taxon>
    </lineage>
</organism>
<name>A0A0C1L8I2_9BACT</name>
<dbReference type="InterPro" id="IPR016888">
    <property type="entry name" value="UCP028498"/>
</dbReference>
<dbReference type="RefSeq" id="WP_039137176.1">
    <property type="nucleotide sequence ID" value="NZ_JSVC01000003.1"/>
</dbReference>
<dbReference type="Proteomes" id="UP000031408">
    <property type="component" value="Unassembled WGS sequence"/>
</dbReference>